<dbReference type="AlphaFoldDB" id="A0A9P6ERZ7"/>
<reference evidence="3" key="1">
    <citation type="submission" date="2020-11" db="EMBL/GenBank/DDBJ databases">
        <authorList>
            <consortium name="DOE Joint Genome Institute"/>
            <person name="Ahrendt S."/>
            <person name="Riley R."/>
            <person name="Andreopoulos W."/>
            <person name="Labutti K."/>
            <person name="Pangilinan J."/>
            <person name="Ruiz-Duenas F.J."/>
            <person name="Barrasa J.M."/>
            <person name="Sanchez-Garcia M."/>
            <person name="Camarero S."/>
            <person name="Miyauchi S."/>
            <person name="Serrano A."/>
            <person name="Linde D."/>
            <person name="Babiker R."/>
            <person name="Drula E."/>
            <person name="Ayuso-Fernandez I."/>
            <person name="Pacheco R."/>
            <person name="Padilla G."/>
            <person name="Ferreira P."/>
            <person name="Barriuso J."/>
            <person name="Kellner H."/>
            <person name="Castanera R."/>
            <person name="Alfaro M."/>
            <person name="Ramirez L."/>
            <person name="Pisabarro A.G."/>
            <person name="Kuo A."/>
            <person name="Tritt A."/>
            <person name="Lipzen A."/>
            <person name="He G."/>
            <person name="Yan M."/>
            <person name="Ng V."/>
            <person name="Cullen D."/>
            <person name="Martin F."/>
            <person name="Rosso M.-N."/>
            <person name="Henrissat B."/>
            <person name="Hibbett D."/>
            <person name="Martinez A.T."/>
            <person name="Grigoriev I.V."/>
        </authorList>
    </citation>
    <scope>NUCLEOTIDE SEQUENCE</scope>
    <source>
        <strain evidence="3">CBS 506.95</strain>
    </source>
</reference>
<dbReference type="InterPro" id="IPR000073">
    <property type="entry name" value="AB_hydrolase_1"/>
</dbReference>
<dbReference type="InterPro" id="IPR029058">
    <property type="entry name" value="AB_hydrolase_fold"/>
</dbReference>
<evidence type="ECO:0000256" key="1">
    <source>
        <dbReference type="SAM" id="MobiDB-lite"/>
    </source>
</evidence>
<name>A0A9P6ERZ7_9AGAR</name>
<dbReference type="Proteomes" id="UP000807306">
    <property type="component" value="Unassembled WGS sequence"/>
</dbReference>
<evidence type="ECO:0000313" key="4">
    <source>
        <dbReference type="Proteomes" id="UP000807306"/>
    </source>
</evidence>
<protein>
    <submittedName>
        <fullName evidence="3">Alpha/beta-hydrolase</fullName>
    </submittedName>
</protein>
<dbReference type="Gene3D" id="3.40.50.1820">
    <property type="entry name" value="alpha/beta hydrolase"/>
    <property type="match status" value="1"/>
</dbReference>
<comment type="caution">
    <text evidence="3">The sequence shown here is derived from an EMBL/GenBank/DDBJ whole genome shotgun (WGS) entry which is preliminary data.</text>
</comment>
<proteinExistence type="predicted"/>
<feature type="compositionally biased region" description="Polar residues" evidence="1">
    <location>
        <begin position="437"/>
        <end position="448"/>
    </location>
</feature>
<sequence length="448" mass="49933">MPFVDIHSSDDYVAIHYVTNTNFSNVSGLNPDKPTLVILHPAFLDSSWIDLQMNDENLGVHYNIVAFDMRSSGRSSSRPSGRHDTWVDAADLALCFQKLHLPPCHILANGGTSIYCATRFALLFPEMCLSLALVNVPAPVELKWIYKNMDELIHAACFADDVDSFEQAAYEFLEFLFGPRTDRDLMDELVTWWGIAHPPRDRARTAEMTSVYINRTPLSPELYAQITQPVLIVQGEKNELCPAKYAEKLASQLTGVKGGVSYYTVKGYSTMISIIPDAVYTVNATVATFLARLPRARSDLLPPQTPVKERMEMALQKLSEIIGDPDMESLDSMSSLSFACLSPEISKAQTDLLKRYGRDAETALDLTDVESWSRRLYSERRMQEEASGKAFNGARSDPERPAKSSTRSVESGDSPLFKNTFTSTTSLEKVPAKPQGNVITNPLQRLRA</sequence>
<evidence type="ECO:0000313" key="3">
    <source>
        <dbReference type="EMBL" id="KAF9535016.1"/>
    </source>
</evidence>
<organism evidence="3 4">
    <name type="scientific">Crepidotus variabilis</name>
    <dbReference type="NCBI Taxonomy" id="179855"/>
    <lineage>
        <taxon>Eukaryota</taxon>
        <taxon>Fungi</taxon>
        <taxon>Dikarya</taxon>
        <taxon>Basidiomycota</taxon>
        <taxon>Agaricomycotina</taxon>
        <taxon>Agaricomycetes</taxon>
        <taxon>Agaricomycetidae</taxon>
        <taxon>Agaricales</taxon>
        <taxon>Agaricineae</taxon>
        <taxon>Crepidotaceae</taxon>
        <taxon>Crepidotus</taxon>
    </lineage>
</organism>
<feature type="domain" description="AB hydrolase-1" evidence="2">
    <location>
        <begin position="36"/>
        <end position="254"/>
    </location>
</feature>
<feature type="region of interest" description="Disordered" evidence="1">
    <location>
        <begin position="383"/>
        <end position="448"/>
    </location>
</feature>
<evidence type="ECO:0000259" key="2">
    <source>
        <dbReference type="Pfam" id="PF00561"/>
    </source>
</evidence>
<feature type="compositionally biased region" description="Polar residues" evidence="1">
    <location>
        <begin position="403"/>
        <end position="427"/>
    </location>
</feature>
<dbReference type="OrthoDB" id="19657at2759"/>
<dbReference type="EMBL" id="MU157825">
    <property type="protein sequence ID" value="KAF9535016.1"/>
    <property type="molecule type" value="Genomic_DNA"/>
</dbReference>
<dbReference type="SUPFAM" id="SSF53474">
    <property type="entry name" value="alpha/beta-Hydrolases"/>
    <property type="match status" value="1"/>
</dbReference>
<gene>
    <name evidence="3" type="ORF">CPB83DRAFT_843341</name>
</gene>
<dbReference type="Pfam" id="PF00561">
    <property type="entry name" value="Abhydrolase_1"/>
    <property type="match status" value="1"/>
</dbReference>
<keyword evidence="4" id="KW-1185">Reference proteome</keyword>
<accession>A0A9P6ERZ7</accession>